<dbReference type="InterPro" id="IPR007804">
    <property type="entry name" value="GvpG"/>
</dbReference>
<accession>A0ABV7SBF4</accession>
<dbReference type="EMBL" id="JBHRWR010000009">
    <property type="protein sequence ID" value="MFC3574263.1"/>
    <property type="molecule type" value="Genomic_DNA"/>
</dbReference>
<gene>
    <name evidence="1" type="ORF">ACFOZ0_13475</name>
</gene>
<comment type="caution">
    <text evidence="1">The sequence shown here is derived from an EMBL/GenBank/DDBJ whole genome shotgun (WGS) entry which is preliminary data.</text>
</comment>
<proteinExistence type="predicted"/>
<dbReference type="Proteomes" id="UP001595701">
    <property type="component" value="Unassembled WGS sequence"/>
</dbReference>
<organism evidence="1 2">
    <name type="scientific">Streptomyces yaanensis</name>
    <dbReference type="NCBI Taxonomy" id="1142239"/>
    <lineage>
        <taxon>Bacteria</taxon>
        <taxon>Bacillati</taxon>
        <taxon>Actinomycetota</taxon>
        <taxon>Actinomycetes</taxon>
        <taxon>Kitasatosporales</taxon>
        <taxon>Streptomycetaceae</taxon>
        <taxon>Streptomyces</taxon>
    </lineage>
</organism>
<dbReference type="RefSeq" id="WP_310770093.1">
    <property type="nucleotide sequence ID" value="NZ_JBHRWR010000009.1"/>
</dbReference>
<reference evidence="2" key="1">
    <citation type="journal article" date="2019" name="Int. J. Syst. Evol. Microbiol.">
        <title>The Global Catalogue of Microorganisms (GCM) 10K type strain sequencing project: providing services to taxonomists for standard genome sequencing and annotation.</title>
        <authorList>
            <consortium name="The Broad Institute Genomics Platform"/>
            <consortium name="The Broad Institute Genome Sequencing Center for Infectious Disease"/>
            <person name="Wu L."/>
            <person name="Ma J."/>
        </authorList>
    </citation>
    <scope>NUCLEOTIDE SEQUENCE [LARGE SCALE GENOMIC DNA]</scope>
    <source>
        <strain evidence="2">CGMCC 4.7035</strain>
    </source>
</reference>
<evidence type="ECO:0000313" key="1">
    <source>
        <dbReference type="EMBL" id="MFC3574263.1"/>
    </source>
</evidence>
<keyword evidence="2" id="KW-1185">Reference proteome</keyword>
<protein>
    <submittedName>
        <fullName evidence="1">Gas vesicle protein GvpG</fullName>
    </submittedName>
</protein>
<evidence type="ECO:0000313" key="2">
    <source>
        <dbReference type="Proteomes" id="UP001595701"/>
    </source>
</evidence>
<dbReference type="Pfam" id="PF05120">
    <property type="entry name" value="GvpG"/>
    <property type="match status" value="1"/>
</dbReference>
<name>A0ABV7SBF4_9ACTN</name>
<sequence length="93" mass="10139">MGLFTEVLLLPLAPVRGSLWAIRQALAEAERVYYDPATVRAELALLERRLGEGEITEEEFDREEDALLDRLDIAMGRISGTGDTSGTGDGTTS</sequence>